<proteinExistence type="predicted"/>
<evidence type="ECO:0000313" key="3">
    <source>
        <dbReference type="EMBL" id="KIO19501.1"/>
    </source>
</evidence>
<evidence type="ECO:0000256" key="1">
    <source>
        <dbReference type="SAM" id="MobiDB-lite"/>
    </source>
</evidence>
<gene>
    <name evidence="3" type="ORF">M407DRAFT_30828</name>
</gene>
<reference evidence="4" key="2">
    <citation type="submission" date="2015-01" db="EMBL/GenBank/DDBJ databases">
        <title>Evolutionary Origins and Diversification of the Mycorrhizal Mutualists.</title>
        <authorList>
            <consortium name="DOE Joint Genome Institute"/>
            <consortium name="Mycorrhizal Genomics Consortium"/>
            <person name="Kohler A."/>
            <person name="Kuo A."/>
            <person name="Nagy L.G."/>
            <person name="Floudas D."/>
            <person name="Copeland A."/>
            <person name="Barry K.W."/>
            <person name="Cichocki N."/>
            <person name="Veneault-Fourrey C."/>
            <person name="LaButti K."/>
            <person name="Lindquist E.A."/>
            <person name="Lipzen A."/>
            <person name="Lundell T."/>
            <person name="Morin E."/>
            <person name="Murat C."/>
            <person name="Riley R."/>
            <person name="Ohm R."/>
            <person name="Sun H."/>
            <person name="Tunlid A."/>
            <person name="Henrissat B."/>
            <person name="Grigoriev I.V."/>
            <person name="Hibbett D.S."/>
            <person name="Martin F."/>
        </authorList>
    </citation>
    <scope>NUCLEOTIDE SEQUENCE [LARGE SCALE GENOMIC DNA]</scope>
    <source>
        <strain evidence="4">MUT 4182</strain>
    </source>
</reference>
<keyword evidence="2" id="KW-1133">Transmembrane helix</keyword>
<reference evidence="3 4" key="1">
    <citation type="submission" date="2014-04" db="EMBL/GenBank/DDBJ databases">
        <authorList>
            <consortium name="DOE Joint Genome Institute"/>
            <person name="Kuo A."/>
            <person name="Girlanda M."/>
            <person name="Perotto S."/>
            <person name="Kohler A."/>
            <person name="Nagy L.G."/>
            <person name="Floudas D."/>
            <person name="Copeland A."/>
            <person name="Barry K.W."/>
            <person name="Cichocki N."/>
            <person name="Veneault-Fourrey C."/>
            <person name="LaButti K."/>
            <person name="Lindquist E.A."/>
            <person name="Lipzen A."/>
            <person name="Lundell T."/>
            <person name="Morin E."/>
            <person name="Murat C."/>
            <person name="Sun H."/>
            <person name="Tunlid A."/>
            <person name="Henrissat B."/>
            <person name="Grigoriev I.V."/>
            <person name="Hibbett D.S."/>
            <person name="Martin F."/>
            <person name="Nordberg H.P."/>
            <person name="Cantor M.N."/>
            <person name="Hua S.X."/>
        </authorList>
    </citation>
    <scope>NUCLEOTIDE SEQUENCE [LARGE SCALE GENOMIC DNA]</scope>
    <source>
        <strain evidence="3 4">MUT 4182</strain>
    </source>
</reference>
<dbReference type="HOGENOM" id="CLU_1476195_0_0_1"/>
<keyword evidence="4" id="KW-1185">Reference proteome</keyword>
<dbReference type="Proteomes" id="UP000054248">
    <property type="component" value="Unassembled WGS sequence"/>
</dbReference>
<keyword evidence="2" id="KW-0472">Membrane</keyword>
<feature type="region of interest" description="Disordered" evidence="1">
    <location>
        <begin position="163"/>
        <end position="183"/>
    </location>
</feature>
<feature type="transmembrane region" description="Helical" evidence="2">
    <location>
        <begin position="76"/>
        <end position="99"/>
    </location>
</feature>
<dbReference type="EMBL" id="KN823217">
    <property type="protein sequence ID" value="KIO19501.1"/>
    <property type="molecule type" value="Genomic_DNA"/>
</dbReference>
<feature type="compositionally biased region" description="Polar residues" evidence="1">
    <location>
        <begin position="21"/>
        <end position="40"/>
    </location>
</feature>
<name>A0A0C3Q6N6_9AGAM</name>
<protein>
    <submittedName>
        <fullName evidence="3">Uncharacterized protein</fullName>
    </submittedName>
</protein>
<dbReference type="AlphaFoldDB" id="A0A0C3Q6N6"/>
<dbReference type="OrthoDB" id="10536502at2759"/>
<accession>A0A0C3Q6N6</accession>
<sequence length="183" mass="19897">MILIAQPHTGLPGVEKRLRPTPTSTHPLNSSSSADTTTEQQHPLLFIQPSPPPYVLPTSSSGSAGKRKTSRNVCRAACGIVIAFLIGLSGALICIWLYWDGFVEIVGRKKGDIDQPPVPDAALGEVLSCDMPWFLASKNGLPSHEVPEDEEFEFPRVDIELPSKKEDTGKAQLSSILRRDKAL</sequence>
<feature type="region of interest" description="Disordered" evidence="1">
    <location>
        <begin position="6"/>
        <end position="40"/>
    </location>
</feature>
<evidence type="ECO:0000313" key="4">
    <source>
        <dbReference type="Proteomes" id="UP000054248"/>
    </source>
</evidence>
<evidence type="ECO:0000256" key="2">
    <source>
        <dbReference type="SAM" id="Phobius"/>
    </source>
</evidence>
<keyword evidence="2" id="KW-0812">Transmembrane</keyword>
<organism evidence="3 4">
    <name type="scientific">Tulasnella calospora MUT 4182</name>
    <dbReference type="NCBI Taxonomy" id="1051891"/>
    <lineage>
        <taxon>Eukaryota</taxon>
        <taxon>Fungi</taxon>
        <taxon>Dikarya</taxon>
        <taxon>Basidiomycota</taxon>
        <taxon>Agaricomycotina</taxon>
        <taxon>Agaricomycetes</taxon>
        <taxon>Cantharellales</taxon>
        <taxon>Tulasnellaceae</taxon>
        <taxon>Tulasnella</taxon>
    </lineage>
</organism>